<keyword evidence="2" id="KW-1185">Reference proteome</keyword>
<dbReference type="GO" id="GO:0008233">
    <property type="term" value="F:peptidase activity"/>
    <property type="evidence" value="ECO:0007669"/>
    <property type="project" value="UniProtKB-KW"/>
</dbReference>
<proteinExistence type="predicted"/>
<sequence>MNLKTGLFSSFKDPERIYYEDQDAQELLSSCILTLLPKMMSREIVILCIGTDRSTGDSLGPIVGTRLAEKGMERFHVYGTLKDPVHAVNLEESIAFIQASYRNPFIIAIDACLGKLKSVGSFQVGQGPVKPGAGVNKDLPAVGDMHLTGIVNVSGFMEFFVLQNTRLHLVVSMANLIADSLIDAEKRHVVRSSWIRRSPIANLTKKSNAESSQAE</sequence>
<dbReference type="RefSeq" id="WP_211561986.1">
    <property type="nucleotide sequence ID" value="NZ_JAGVRK010000001.1"/>
</dbReference>
<protein>
    <submittedName>
        <fullName evidence="1">Spore protease YyaC</fullName>
    </submittedName>
</protein>
<evidence type="ECO:0000313" key="2">
    <source>
        <dbReference type="Proteomes" id="UP000682403"/>
    </source>
</evidence>
<name>A0ABS5LK16_9BACI</name>
<dbReference type="InterPro" id="IPR009665">
    <property type="entry name" value="YyaC"/>
</dbReference>
<dbReference type="Proteomes" id="UP000682403">
    <property type="component" value="Unassembled WGS sequence"/>
</dbReference>
<dbReference type="EMBL" id="JAGVRK010000001">
    <property type="protein sequence ID" value="MBS2971096.1"/>
    <property type="molecule type" value="Genomic_DNA"/>
</dbReference>
<dbReference type="SUPFAM" id="SSF53163">
    <property type="entry name" value="HybD-like"/>
    <property type="match status" value="1"/>
</dbReference>
<keyword evidence="1" id="KW-0645">Protease</keyword>
<evidence type="ECO:0000313" key="1">
    <source>
        <dbReference type="EMBL" id="MBS2971096.1"/>
    </source>
</evidence>
<dbReference type="NCBIfam" id="TIGR02841">
    <property type="entry name" value="spore_YyaC"/>
    <property type="match status" value="1"/>
</dbReference>
<comment type="caution">
    <text evidence="1">The sequence shown here is derived from an EMBL/GenBank/DDBJ whole genome shotgun (WGS) entry which is preliminary data.</text>
</comment>
<gene>
    <name evidence="1" type="primary">yyaC</name>
    <name evidence="1" type="ORF">J9317_20355</name>
</gene>
<reference evidence="1 2" key="1">
    <citation type="submission" date="2021-04" db="EMBL/GenBank/DDBJ databases">
        <title>Metabacillus sp. strain KIGAM252 whole genome sequence.</title>
        <authorList>
            <person name="Seo M.-J."/>
            <person name="Cho E.-S."/>
            <person name="Hwang C.Y."/>
            <person name="Yoon D.J."/>
        </authorList>
    </citation>
    <scope>NUCLEOTIDE SEQUENCE [LARGE SCALE GENOMIC DNA]</scope>
    <source>
        <strain evidence="1 2">KIGAM252</strain>
    </source>
</reference>
<dbReference type="Pfam" id="PF06866">
    <property type="entry name" value="DUF1256"/>
    <property type="match status" value="1"/>
</dbReference>
<dbReference type="InterPro" id="IPR023430">
    <property type="entry name" value="Pept_HybD-like_dom_sf"/>
</dbReference>
<keyword evidence="1" id="KW-0378">Hydrolase</keyword>
<organism evidence="1 2">
    <name type="scientific">Metabacillus flavus</name>
    <dbReference type="NCBI Taxonomy" id="2823519"/>
    <lineage>
        <taxon>Bacteria</taxon>
        <taxon>Bacillati</taxon>
        <taxon>Bacillota</taxon>
        <taxon>Bacilli</taxon>
        <taxon>Bacillales</taxon>
        <taxon>Bacillaceae</taxon>
        <taxon>Metabacillus</taxon>
    </lineage>
</organism>
<dbReference type="GO" id="GO:0006508">
    <property type="term" value="P:proteolysis"/>
    <property type="evidence" value="ECO:0007669"/>
    <property type="project" value="UniProtKB-KW"/>
</dbReference>
<accession>A0ABS5LK16</accession>